<feature type="active site" description="For GATase activity" evidence="3">
    <location>
        <position position="38"/>
    </location>
</feature>
<dbReference type="EC" id="1.4.1.13" evidence="5"/>
<dbReference type="EMBL" id="CP000562">
    <property type="protein sequence ID" value="ABN58059.1"/>
    <property type="molecule type" value="Genomic_DNA"/>
</dbReference>
<dbReference type="PANTHER" id="PTHR11907">
    <property type="entry name" value="AMIDOPHOSPHORIBOSYLTRANSFERASE"/>
    <property type="match status" value="1"/>
</dbReference>
<dbReference type="HOGENOM" id="CLU_061941_0_0_2"/>
<organism evidence="5 6">
    <name type="scientific">Methanoculleus marisnigri (strain ATCC 35101 / DSM 1498 / JR1)</name>
    <dbReference type="NCBI Taxonomy" id="368407"/>
    <lineage>
        <taxon>Archaea</taxon>
        <taxon>Methanobacteriati</taxon>
        <taxon>Methanobacteriota</taxon>
        <taxon>Stenosarchaea group</taxon>
        <taxon>Methanomicrobia</taxon>
        <taxon>Methanomicrobiales</taxon>
        <taxon>Methanomicrobiaceae</taxon>
        <taxon>Methanoculleus</taxon>
    </lineage>
</organism>
<dbReference type="Gene3D" id="3.60.20.10">
    <property type="entry name" value="Glutamine Phosphoribosylpyrophosphate, subunit 1, domain 1"/>
    <property type="match status" value="1"/>
</dbReference>
<dbReference type="InterPro" id="IPR017932">
    <property type="entry name" value="GATase_2_dom"/>
</dbReference>
<dbReference type="InterPro" id="IPR012375">
    <property type="entry name" value="Glu_synth_lsu_1"/>
</dbReference>
<evidence type="ECO:0000259" key="4">
    <source>
        <dbReference type="PROSITE" id="PS51278"/>
    </source>
</evidence>
<gene>
    <name evidence="5" type="ordered locus">Memar_2136</name>
</gene>
<dbReference type="Proteomes" id="UP000002146">
    <property type="component" value="Chromosome"/>
</dbReference>
<proteinExistence type="predicted"/>
<dbReference type="SUPFAM" id="SSF56235">
    <property type="entry name" value="N-terminal nucleophile aminohydrolases (Ntn hydrolases)"/>
    <property type="match status" value="1"/>
</dbReference>
<evidence type="ECO:0000256" key="1">
    <source>
        <dbReference type="ARBA" id="ARBA00022679"/>
    </source>
</evidence>
<dbReference type="GO" id="GO:0016740">
    <property type="term" value="F:transferase activity"/>
    <property type="evidence" value="ECO:0007669"/>
    <property type="project" value="UniProtKB-KW"/>
</dbReference>
<reference evidence="5 6" key="1">
    <citation type="journal article" date="2009" name="Stand. Genomic Sci.">
        <title>Complete genome sequence of Methanoculleus marisnigri Romesser et al. 1981 type strain JR1.</title>
        <authorList>
            <person name="Anderson I.J."/>
            <person name="Sieprawska-Lupa M."/>
            <person name="Lapidus A."/>
            <person name="Nolan M."/>
            <person name="Copeland A."/>
            <person name="Glavina Del Rio T."/>
            <person name="Tice H."/>
            <person name="Dalin E."/>
            <person name="Barry K."/>
            <person name="Saunders E."/>
            <person name="Han C."/>
            <person name="Brettin T."/>
            <person name="Detter J.C."/>
            <person name="Bruce D."/>
            <person name="Mikhailova N."/>
            <person name="Pitluck S."/>
            <person name="Hauser L."/>
            <person name="Land M."/>
            <person name="Lucas S."/>
            <person name="Richardson P."/>
            <person name="Whitman W.B."/>
            <person name="Kyrpides N.C."/>
        </authorList>
    </citation>
    <scope>NUCLEOTIDE SEQUENCE [LARGE SCALE GENOMIC DNA]</scope>
    <source>
        <strain evidence="6">ATCC 35101 / DSM 1498 / JR1</strain>
    </source>
</reference>
<keyword evidence="6" id="KW-1185">Reference proteome</keyword>
<keyword evidence="5" id="KW-0560">Oxidoreductase</keyword>
<accession>A3CXF9</accession>
<dbReference type="CDD" id="cd01907">
    <property type="entry name" value="GlxB"/>
    <property type="match status" value="1"/>
</dbReference>
<protein>
    <submittedName>
        <fullName evidence="5">Glutamate synthase (NADPH) GltB1 subunit</fullName>
        <ecNumber evidence="5">1.4.1.13</ecNumber>
    </submittedName>
</protein>
<evidence type="ECO:0000313" key="6">
    <source>
        <dbReference type="Proteomes" id="UP000002146"/>
    </source>
</evidence>
<evidence type="ECO:0000313" key="5">
    <source>
        <dbReference type="EMBL" id="ABN58059.1"/>
    </source>
</evidence>
<dbReference type="PROSITE" id="PS51278">
    <property type="entry name" value="GATASE_TYPE_2"/>
    <property type="match status" value="1"/>
</dbReference>
<dbReference type="AlphaFoldDB" id="A3CXF9"/>
<keyword evidence="2" id="KW-0315">Glutamine amidotransferase</keyword>
<dbReference type="eggNOG" id="arCOG00095">
    <property type="taxonomic scope" value="Archaea"/>
</dbReference>
<feature type="domain" description="Glutamine amidotransferase type-2" evidence="4">
    <location>
        <begin position="38"/>
        <end position="382"/>
    </location>
</feature>
<dbReference type="GO" id="GO:0004355">
    <property type="term" value="F:glutamate synthase (NADPH) activity"/>
    <property type="evidence" value="ECO:0007669"/>
    <property type="project" value="UniProtKB-EC"/>
</dbReference>
<keyword evidence="1" id="KW-0808">Transferase</keyword>
<evidence type="ECO:0000256" key="2">
    <source>
        <dbReference type="ARBA" id="ARBA00022962"/>
    </source>
</evidence>
<dbReference type="PIRSF" id="PIRSF018774">
    <property type="entry name" value="GOGAT_lg_dom1"/>
    <property type="match status" value="1"/>
</dbReference>
<dbReference type="STRING" id="368407.Memar_2136"/>
<dbReference type="Pfam" id="PF00310">
    <property type="entry name" value="GATase_2"/>
    <property type="match status" value="1"/>
</dbReference>
<name>A3CXF9_METMJ</name>
<dbReference type="MEROPS" id="C44.A09"/>
<sequence>MEGNFLPILYIVDGYTPIRAFPDHPEVEGGGSTVMVMCGIIGVMDRSRRTMDGSGIRQALSMMNERGSGEGAGYAAYGIYPDYRDCYALHVFFDNPRENKPLLDSTLAQWGTVEHDEAIPTCDRPGLRAVHTPWRYFFKPDASPAAPEDEIVSALVMQVNAARRGALIFSSGKDLGVFKAGGWPEDVADFYRIEDYEGYTWLAHNRYPTNTPGWWGGAHPFNLLGWSVVHNGEITSYGTNRRYIESFGYTCTMYTDTEVVAYLVDLLVRRHGLDVDIAVRALAPPFWEEIDRMPAAEREWNGALRLAYASAMMNGPFAIVAANPDMMVGFTDRTKLRPMVVGECDDRLYISSEEAAIRAMEPRVESIRMPAAGEPVIGRVVS</sequence>
<evidence type="ECO:0000256" key="3">
    <source>
        <dbReference type="PIRSR" id="PIRSR018774-1"/>
    </source>
</evidence>
<dbReference type="InterPro" id="IPR029055">
    <property type="entry name" value="Ntn_hydrolases_N"/>
</dbReference>
<dbReference type="KEGG" id="mem:Memar_2136"/>